<sequence length="67" mass="7604">MVKLSRTTSFPANNYSGYRMPVTQLLDLLVATDKCDVLLTQGRQTEISLGPLEEVRKVILCEYRKVT</sequence>
<reference evidence="2" key="1">
    <citation type="submission" date="2017-02" db="UniProtKB">
        <authorList>
            <consortium name="WormBaseParasite"/>
        </authorList>
    </citation>
    <scope>IDENTIFICATION</scope>
</reference>
<name>A0A0M3HTB7_ASCLU</name>
<dbReference type="AlphaFoldDB" id="A0A0M3HTB7"/>
<evidence type="ECO:0000313" key="2">
    <source>
        <dbReference type="WBParaSite" id="ALUE_0000586601-mRNA-1"/>
    </source>
</evidence>
<evidence type="ECO:0000313" key="1">
    <source>
        <dbReference type="Proteomes" id="UP000036681"/>
    </source>
</evidence>
<accession>A0A0M3HTB7</accession>
<keyword evidence="1" id="KW-1185">Reference proteome</keyword>
<dbReference type="Proteomes" id="UP000036681">
    <property type="component" value="Unplaced"/>
</dbReference>
<proteinExistence type="predicted"/>
<dbReference type="WBParaSite" id="ALUE_0000586601-mRNA-1">
    <property type="protein sequence ID" value="ALUE_0000586601-mRNA-1"/>
    <property type="gene ID" value="ALUE_0000586601"/>
</dbReference>
<protein>
    <submittedName>
        <fullName evidence="2">Phosphate acetyltransferase</fullName>
    </submittedName>
</protein>
<organism evidence="1 2">
    <name type="scientific">Ascaris lumbricoides</name>
    <name type="common">Giant roundworm</name>
    <dbReference type="NCBI Taxonomy" id="6252"/>
    <lineage>
        <taxon>Eukaryota</taxon>
        <taxon>Metazoa</taxon>
        <taxon>Ecdysozoa</taxon>
        <taxon>Nematoda</taxon>
        <taxon>Chromadorea</taxon>
        <taxon>Rhabditida</taxon>
        <taxon>Spirurina</taxon>
        <taxon>Ascaridomorpha</taxon>
        <taxon>Ascaridoidea</taxon>
        <taxon>Ascarididae</taxon>
        <taxon>Ascaris</taxon>
    </lineage>
</organism>